<keyword evidence="9" id="KW-1185">Reference proteome</keyword>
<dbReference type="GO" id="GO:0005737">
    <property type="term" value="C:cytoplasm"/>
    <property type="evidence" value="ECO:0007669"/>
    <property type="project" value="TreeGrafter"/>
</dbReference>
<dbReference type="InterPro" id="IPR000719">
    <property type="entry name" value="Prot_kinase_dom"/>
</dbReference>
<keyword evidence="2" id="KW-0723">Serine/threonine-protein kinase</keyword>
<dbReference type="EMBL" id="JAAHCF010000008">
    <property type="protein sequence ID" value="KAK8150735.1"/>
    <property type="molecule type" value="Genomic_DNA"/>
</dbReference>
<evidence type="ECO:0000256" key="6">
    <source>
        <dbReference type="ARBA" id="ARBA00022840"/>
    </source>
</evidence>
<sequence>MPRRVSEPEDIGFSPSGIKIIDFGFSFIPEKDCAYFSWHFPKGGLPAPELLTGIGQTALPFKVDSWCLGSLIYFVLTGSLCFAHQSLSEYRLALDALRAGQHDLINKLPEDVKGLYVPLILGLLEMDPGKRLAVEELSQGPYSEVMNVD</sequence>
<keyword evidence="5" id="KW-0418">Kinase</keyword>
<reference evidence="8 9" key="1">
    <citation type="submission" date="2020-02" db="EMBL/GenBank/DDBJ databases">
        <title>Comparative genomics of the hypocrealean fungal genus Beauvera.</title>
        <authorList>
            <person name="Showalter D.N."/>
            <person name="Bushley K.E."/>
            <person name="Rehner S.A."/>
        </authorList>
    </citation>
    <scope>NUCLEOTIDE SEQUENCE [LARGE SCALE GENOMIC DNA]</scope>
    <source>
        <strain evidence="8 9">ARSEF4384</strain>
    </source>
</reference>
<evidence type="ECO:0000259" key="7">
    <source>
        <dbReference type="PROSITE" id="PS50011"/>
    </source>
</evidence>
<protein>
    <recommendedName>
        <fullName evidence="7">Protein kinase domain-containing protein</fullName>
    </recommendedName>
</protein>
<evidence type="ECO:0000256" key="5">
    <source>
        <dbReference type="ARBA" id="ARBA00022777"/>
    </source>
</evidence>
<evidence type="ECO:0000256" key="3">
    <source>
        <dbReference type="ARBA" id="ARBA00022679"/>
    </source>
</evidence>
<proteinExistence type="inferred from homology"/>
<keyword evidence="3" id="KW-0808">Transferase</keyword>
<gene>
    <name evidence="8" type="ORF">G3M48_009625</name>
</gene>
<dbReference type="AlphaFoldDB" id="A0AAW0S945"/>
<accession>A0AAW0S945</accession>
<keyword evidence="6" id="KW-0067">ATP-binding</keyword>
<dbReference type="PANTHER" id="PTHR24346:SF82">
    <property type="entry name" value="KP78A-RELATED"/>
    <property type="match status" value="1"/>
</dbReference>
<evidence type="ECO:0000256" key="2">
    <source>
        <dbReference type="ARBA" id="ARBA00022527"/>
    </source>
</evidence>
<name>A0AAW0S945_9HYPO</name>
<evidence type="ECO:0000313" key="9">
    <source>
        <dbReference type="Proteomes" id="UP001397290"/>
    </source>
</evidence>
<comment type="similarity">
    <text evidence="1">Belongs to the protein kinase superfamily. CAMK Ser/Thr protein kinase family. NIM1 subfamily.</text>
</comment>
<dbReference type="PANTHER" id="PTHR24346">
    <property type="entry name" value="MAP/MICROTUBULE AFFINITY-REGULATING KINASE"/>
    <property type="match status" value="1"/>
</dbReference>
<dbReference type="SUPFAM" id="SSF56112">
    <property type="entry name" value="Protein kinase-like (PK-like)"/>
    <property type="match status" value="1"/>
</dbReference>
<dbReference type="Pfam" id="PF00069">
    <property type="entry name" value="Pkinase"/>
    <property type="match status" value="1"/>
</dbReference>
<organism evidence="8 9">
    <name type="scientific">Beauveria asiatica</name>
    <dbReference type="NCBI Taxonomy" id="1069075"/>
    <lineage>
        <taxon>Eukaryota</taxon>
        <taxon>Fungi</taxon>
        <taxon>Dikarya</taxon>
        <taxon>Ascomycota</taxon>
        <taxon>Pezizomycotina</taxon>
        <taxon>Sordariomycetes</taxon>
        <taxon>Hypocreomycetidae</taxon>
        <taxon>Hypocreales</taxon>
        <taxon>Cordycipitaceae</taxon>
        <taxon>Beauveria</taxon>
    </lineage>
</organism>
<feature type="domain" description="Protein kinase" evidence="7">
    <location>
        <begin position="1"/>
        <end position="143"/>
    </location>
</feature>
<dbReference type="PROSITE" id="PS50011">
    <property type="entry name" value="PROTEIN_KINASE_DOM"/>
    <property type="match status" value="1"/>
</dbReference>
<evidence type="ECO:0000313" key="8">
    <source>
        <dbReference type="EMBL" id="KAK8150735.1"/>
    </source>
</evidence>
<dbReference type="GO" id="GO:0035556">
    <property type="term" value="P:intracellular signal transduction"/>
    <property type="evidence" value="ECO:0007669"/>
    <property type="project" value="TreeGrafter"/>
</dbReference>
<dbReference type="GO" id="GO:0005524">
    <property type="term" value="F:ATP binding"/>
    <property type="evidence" value="ECO:0007669"/>
    <property type="project" value="UniProtKB-KW"/>
</dbReference>
<dbReference type="InterPro" id="IPR011009">
    <property type="entry name" value="Kinase-like_dom_sf"/>
</dbReference>
<evidence type="ECO:0000256" key="1">
    <source>
        <dbReference type="ARBA" id="ARBA00010791"/>
    </source>
</evidence>
<dbReference type="Gene3D" id="1.10.510.10">
    <property type="entry name" value="Transferase(Phosphotransferase) domain 1"/>
    <property type="match status" value="1"/>
</dbReference>
<evidence type="ECO:0000256" key="4">
    <source>
        <dbReference type="ARBA" id="ARBA00022741"/>
    </source>
</evidence>
<dbReference type="GO" id="GO:0004674">
    <property type="term" value="F:protein serine/threonine kinase activity"/>
    <property type="evidence" value="ECO:0007669"/>
    <property type="project" value="UniProtKB-KW"/>
</dbReference>
<comment type="caution">
    <text evidence="8">The sequence shown here is derived from an EMBL/GenBank/DDBJ whole genome shotgun (WGS) entry which is preliminary data.</text>
</comment>
<keyword evidence="4" id="KW-0547">Nucleotide-binding</keyword>
<dbReference type="Proteomes" id="UP001397290">
    <property type="component" value="Unassembled WGS sequence"/>
</dbReference>